<feature type="transmembrane region" description="Helical" evidence="7">
    <location>
        <begin position="239"/>
        <end position="258"/>
    </location>
</feature>
<feature type="transmembrane region" description="Helical" evidence="7">
    <location>
        <begin position="264"/>
        <end position="284"/>
    </location>
</feature>
<keyword evidence="9" id="KW-1185">Reference proteome</keyword>
<feature type="transmembrane region" description="Helical" evidence="7">
    <location>
        <begin position="480"/>
        <end position="504"/>
    </location>
</feature>
<evidence type="ECO:0000313" key="9">
    <source>
        <dbReference type="Proteomes" id="UP000054007"/>
    </source>
</evidence>
<reference evidence="8 9" key="1">
    <citation type="journal article" date="2015" name="Fungal Genet. Biol.">
        <title>Evolution of novel wood decay mechanisms in Agaricales revealed by the genome sequences of Fistulina hepatica and Cylindrobasidium torrendii.</title>
        <authorList>
            <person name="Floudas D."/>
            <person name="Held B.W."/>
            <person name="Riley R."/>
            <person name="Nagy L.G."/>
            <person name="Koehler G."/>
            <person name="Ransdell A.S."/>
            <person name="Younus H."/>
            <person name="Chow J."/>
            <person name="Chiniquy J."/>
            <person name="Lipzen A."/>
            <person name="Tritt A."/>
            <person name="Sun H."/>
            <person name="Haridas S."/>
            <person name="LaButti K."/>
            <person name="Ohm R.A."/>
            <person name="Kues U."/>
            <person name="Blanchette R.A."/>
            <person name="Grigoriev I.V."/>
            <person name="Minto R.E."/>
            <person name="Hibbett D.S."/>
        </authorList>
    </citation>
    <scope>NUCLEOTIDE SEQUENCE [LARGE SCALE GENOMIC DNA]</scope>
    <source>
        <strain evidence="8 9">FP15055 ss-10</strain>
    </source>
</reference>
<evidence type="ECO:0000256" key="1">
    <source>
        <dbReference type="ARBA" id="ARBA00004141"/>
    </source>
</evidence>
<feature type="transmembrane region" description="Helical" evidence="7">
    <location>
        <begin position="180"/>
        <end position="201"/>
    </location>
</feature>
<evidence type="ECO:0000256" key="7">
    <source>
        <dbReference type="SAM" id="Phobius"/>
    </source>
</evidence>
<dbReference type="SUPFAM" id="SSF103473">
    <property type="entry name" value="MFS general substrate transporter"/>
    <property type="match status" value="1"/>
</dbReference>
<organism evidence="8 9">
    <name type="scientific">Cylindrobasidium torrendii FP15055 ss-10</name>
    <dbReference type="NCBI Taxonomy" id="1314674"/>
    <lineage>
        <taxon>Eukaryota</taxon>
        <taxon>Fungi</taxon>
        <taxon>Dikarya</taxon>
        <taxon>Basidiomycota</taxon>
        <taxon>Agaricomycotina</taxon>
        <taxon>Agaricomycetes</taxon>
        <taxon>Agaricomycetidae</taxon>
        <taxon>Agaricales</taxon>
        <taxon>Marasmiineae</taxon>
        <taxon>Physalacriaceae</taxon>
        <taxon>Cylindrobasidium</taxon>
    </lineage>
</organism>
<feature type="transmembrane region" description="Helical" evidence="7">
    <location>
        <begin position="408"/>
        <end position="428"/>
    </location>
</feature>
<evidence type="ECO:0000313" key="8">
    <source>
        <dbReference type="EMBL" id="KIY66850.1"/>
    </source>
</evidence>
<feature type="transmembrane region" description="Helical" evidence="7">
    <location>
        <begin position="545"/>
        <end position="566"/>
    </location>
</feature>
<dbReference type="Pfam" id="PF00854">
    <property type="entry name" value="PTR2"/>
    <property type="match status" value="1"/>
</dbReference>
<dbReference type="InterPro" id="IPR000109">
    <property type="entry name" value="POT_fam"/>
</dbReference>
<evidence type="ECO:0000256" key="5">
    <source>
        <dbReference type="ARBA" id="ARBA00022989"/>
    </source>
</evidence>
<dbReference type="InterPro" id="IPR036259">
    <property type="entry name" value="MFS_trans_sf"/>
</dbReference>
<dbReference type="Proteomes" id="UP000054007">
    <property type="component" value="Unassembled WGS sequence"/>
</dbReference>
<protein>
    <submittedName>
        <fullName evidence="8">Peptide transporter PTR2A</fullName>
    </submittedName>
</protein>
<comment type="subcellular location">
    <subcellularLocation>
        <location evidence="1">Membrane</location>
        <topology evidence="1">Multi-pass membrane protein</topology>
    </subcellularLocation>
</comment>
<proteinExistence type="inferred from homology"/>
<evidence type="ECO:0000256" key="3">
    <source>
        <dbReference type="ARBA" id="ARBA00022448"/>
    </source>
</evidence>
<dbReference type="FunFam" id="1.20.1250.20:FF:000085">
    <property type="entry name" value="MFS peptide transporter Ptr2"/>
    <property type="match status" value="1"/>
</dbReference>
<dbReference type="GO" id="GO:0005886">
    <property type="term" value="C:plasma membrane"/>
    <property type="evidence" value="ECO:0007669"/>
    <property type="project" value="UniProtKB-ARBA"/>
</dbReference>
<sequence>MVGSTKDVPFSADSKLDDEFSVEKTTHPSAQSVLAEDDPHYGLEFPTDEEIATLRRVPDTLPWASYLIALVEMAERFSFYGCSVVFTNFIQQPLPDGSRTGAGGPDGQSGALGRNQQTATGLTTFYQFWCYVIPLLGAYMADVHWGRYHTVCVGVGVAFLGHVILIVSSVPGVIEKEGAIGVFAVALIVTGFGTGLFKANISPLVAEQYKRTKLFIKTTDKGERLIVDPAMTISRTYMYFYLFTNIGALIGQLTMAYSEKYVGFWLAYTLPTVVFMLCPLVLWAGRHRYTRTPPTGSVMLTAVRLWRFAMRGRWSLNPITTFKNMSAADFWESAKPSHHRGESLPAWMTFDDQWVDEVRRGLKACTVFLWYPLYWLSYNQINNNLTSQAATMSTHGVPNDVLSNLDPFALIILIPFCDMILYPGLNRMGLNFSAIKRMTAGYLTGCFAMIWAGVLQHYIYKTSPCGNYAATCDEVSPLNVWIQTGSYILIAFSEIFASVTGLEYAFTKAPKNMRSLVMGVFLFMSAIASAIGEAFIPLVSDPLLMWNYISVAIIAGIAGILFWVCFRHLDAAEDELNRLPDSHFETNEKDT</sequence>
<dbReference type="OrthoDB" id="8904098at2759"/>
<dbReference type="PANTHER" id="PTHR11654">
    <property type="entry name" value="OLIGOPEPTIDE TRANSPORTER-RELATED"/>
    <property type="match status" value="1"/>
</dbReference>
<feature type="transmembrane region" description="Helical" evidence="7">
    <location>
        <begin position="440"/>
        <end position="460"/>
    </location>
</feature>
<evidence type="ECO:0000256" key="6">
    <source>
        <dbReference type="ARBA" id="ARBA00023136"/>
    </source>
</evidence>
<dbReference type="GO" id="GO:0071916">
    <property type="term" value="F:dipeptide transmembrane transporter activity"/>
    <property type="evidence" value="ECO:0007669"/>
    <property type="project" value="UniProtKB-ARBA"/>
</dbReference>
<keyword evidence="3" id="KW-0813">Transport</keyword>
<gene>
    <name evidence="8" type="ORF">CYLTODRAFT_398123</name>
</gene>
<dbReference type="Gene3D" id="1.20.1250.20">
    <property type="entry name" value="MFS general substrate transporter like domains"/>
    <property type="match status" value="1"/>
</dbReference>
<dbReference type="EMBL" id="KN880542">
    <property type="protein sequence ID" value="KIY66850.1"/>
    <property type="molecule type" value="Genomic_DNA"/>
</dbReference>
<keyword evidence="4 7" id="KW-0812">Transmembrane</keyword>
<name>A0A0D7B9F3_9AGAR</name>
<keyword evidence="5 7" id="KW-1133">Transmembrane helix</keyword>
<evidence type="ECO:0000256" key="4">
    <source>
        <dbReference type="ARBA" id="ARBA00022692"/>
    </source>
</evidence>
<evidence type="ECO:0000256" key="2">
    <source>
        <dbReference type="ARBA" id="ARBA00005982"/>
    </source>
</evidence>
<feature type="transmembrane region" description="Helical" evidence="7">
    <location>
        <begin position="516"/>
        <end position="539"/>
    </location>
</feature>
<keyword evidence="6 7" id="KW-0472">Membrane</keyword>
<feature type="transmembrane region" description="Helical" evidence="7">
    <location>
        <begin position="361"/>
        <end position="378"/>
    </location>
</feature>
<comment type="similarity">
    <text evidence="2">Belongs to the major facilitator superfamily. Proton-dependent oligopeptide transporter (POT/PTR) (TC 2.A.17) family.</text>
</comment>
<accession>A0A0D7B9F3</accession>
<dbReference type="AlphaFoldDB" id="A0A0D7B9F3"/>
<feature type="transmembrane region" description="Helical" evidence="7">
    <location>
        <begin position="153"/>
        <end position="174"/>
    </location>
</feature>
<feature type="transmembrane region" description="Helical" evidence="7">
    <location>
        <begin position="124"/>
        <end position="141"/>
    </location>
</feature>